<evidence type="ECO:0000313" key="2">
    <source>
        <dbReference type="Proteomes" id="UP000695007"/>
    </source>
</evidence>
<evidence type="ECO:0000313" key="3">
    <source>
        <dbReference type="RefSeq" id="XP_011505259.1"/>
    </source>
</evidence>
<sequence>MGKRGVKRKTRWRTLNIGTPPGEEDEEPSGTCNGYIKSGHEHGKERNGYGSGSAWLKSRHGSGGSSGSNGQSSGTSGYGSGGYRAARQESGKLSDQQNDKVTFNEDEYTRITAPRLDVLFKKSYLQNKSWTNMNSMSATPSTTGSQSASHSTADGSEGAEDQQLLDSMTTGKFEVSYGTYYDHNNGYYYDYPMMLVAPEMPDQMGSNIITAIPCTPVPLRPIEWVNPVFVPKLASQQYCYVDHQVSSGRDCAALVDGQGVPLGAMEPSTEANGVLASEILADEPEDAEKEVGKEPGEEEEALDPTLKSIDEMNGLEYAEMPYIETLPPQPLHVAHIIPQPMGQPYLYPGQYMFGPPMANVNGVMIQNGSVLRCSDVVTNSTAAAVCANRRRKKKKRKPKGSYAFGKTEDEEEDYTSEDENGLSSPCVSWSAAATTTTNLSNRPLNPECQEFHPRSTESQLRTEDCISRASKASMLNNHVNNEPKRLIKEKRRDNGFVPKVNGTTNYEKTATADKCQFQQPLNSVELPKSQRSLQTLDGGDPSESKPLFNGDAHLGNSRSTPLLPEINETTSPINAEGQRLPTSYESLVTRSTDNPNSDGASLSRRKYGTKEAKYVRESTTASDLDVSSSPKNDDYRLEDVQAMLSATTIVEMQSNHKDDLDICQTWVNENSNTFESLTDENNEMTKSKMMGSITTTTAATVISVSQENSGFDSQTKIDSSVRPISSAVYEWLKTTNSSDLFVTSLSESDDNLDEEEEEEEEDVDDDTSMNNEPPKNLKSNPIPALSVNGCAGEREASLNKFANTNSRSKNSGENTAKVLNNAAFKRNKRAKRAKRKRANSSKTKMDAHNFCANNQQDSLALVQENAQVSVDSLESPPTMAADGICKLIEKDSDVGMRIAENSRITMRKLEEAGGRCSSIERRDGKVHRVQEISCKDKYLADGQPVKTFERGEIVVSMEGELLLVALAPQEVSPNDPCRKNDLNGSTRMRRDSDCTPRDEKELSIGSIGSIEEPDVLECWETEIVEPTPTPKKALLEESANDELLVANNGCPDRMEHVQRYYRLQVERSETSAEDDICDNVALNDNPRASQSLTVPNTSDQLSLSTSSEEEIPMIVLGEKKENSANKNSKLPIEEAFEVYESFYTGKPLIFASMDSKLGKSRLFSRETEGPIPCKAVCCIIQ</sequence>
<feature type="region of interest" description="Disordered" evidence="1">
    <location>
        <begin position="135"/>
        <end position="162"/>
    </location>
</feature>
<reference evidence="3" key="1">
    <citation type="submission" date="2025-08" db="UniProtKB">
        <authorList>
            <consortium name="RefSeq"/>
        </authorList>
    </citation>
    <scope>IDENTIFICATION</scope>
</reference>
<feature type="region of interest" description="Disordered" evidence="1">
    <location>
        <begin position="746"/>
        <end position="787"/>
    </location>
</feature>
<feature type="region of interest" description="Disordered" evidence="1">
    <location>
        <begin position="387"/>
        <end position="423"/>
    </location>
</feature>
<feature type="compositionally biased region" description="Basic and acidic residues" evidence="1">
    <location>
        <begin position="38"/>
        <end position="47"/>
    </location>
</feature>
<gene>
    <name evidence="3" type="primary">LOC105368052</name>
</gene>
<dbReference type="Proteomes" id="UP000695007">
    <property type="component" value="Unplaced"/>
</dbReference>
<name>A0AAJ6YVL7_9HYME</name>
<protein>
    <submittedName>
        <fullName evidence="3">Uncharacterized protein LOC105368052</fullName>
    </submittedName>
</protein>
<evidence type="ECO:0000256" key="1">
    <source>
        <dbReference type="SAM" id="MobiDB-lite"/>
    </source>
</evidence>
<feature type="compositionally biased region" description="Polar residues" evidence="1">
    <location>
        <begin position="135"/>
        <end position="154"/>
    </location>
</feature>
<feature type="region of interest" description="Disordered" evidence="1">
    <location>
        <begin position="474"/>
        <end position="505"/>
    </location>
</feature>
<feature type="compositionally biased region" description="Basic residues" evidence="1">
    <location>
        <begin position="388"/>
        <end position="399"/>
    </location>
</feature>
<feature type="compositionally biased region" description="Polar residues" evidence="1">
    <location>
        <begin position="768"/>
        <end position="779"/>
    </location>
</feature>
<feature type="compositionally biased region" description="Polar residues" evidence="1">
    <location>
        <begin position="1086"/>
        <end position="1106"/>
    </location>
</feature>
<dbReference type="KEGG" id="csol:105368052"/>
<feature type="compositionally biased region" description="Polar residues" evidence="1">
    <location>
        <begin position="580"/>
        <end position="600"/>
    </location>
</feature>
<dbReference type="RefSeq" id="XP_011505259.1">
    <property type="nucleotide sequence ID" value="XM_011506957.1"/>
</dbReference>
<accession>A0AAJ6YVL7</accession>
<feature type="compositionally biased region" description="Acidic residues" evidence="1">
    <location>
        <begin position="408"/>
        <end position="420"/>
    </location>
</feature>
<keyword evidence="2" id="KW-1185">Reference proteome</keyword>
<dbReference type="GeneID" id="105368052"/>
<feature type="compositionally biased region" description="Acidic residues" evidence="1">
    <location>
        <begin position="747"/>
        <end position="767"/>
    </location>
</feature>
<feature type="compositionally biased region" description="Basic residues" evidence="1">
    <location>
        <begin position="1"/>
        <end position="12"/>
    </location>
</feature>
<feature type="compositionally biased region" description="Polar residues" evidence="1">
    <location>
        <begin position="617"/>
        <end position="630"/>
    </location>
</feature>
<feature type="region of interest" description="Disordered" evidence="1">
    <location>
        <begin position="437"/>
        <end position="462"/>
    </location>
</feature>
<proteinExistence type="predicted"/>
<feature type="compositionally biased region" description="Basic and acidic residues" evidence="1">
    <location>
        <begin position="988"/>
        <end position="1001"/>
    </location>
</feature>
<feature type="compositionally biased region" description="Basic and acidic residues" evidence="1">
    <location>
        <begin position="481"/>
        <end position="494"/>
    </location>
</feature>
<feature type="region of interest" description="Disordered" evidence="1">
    <location>
        <begin position="975"/>
        <end position="1001"/>
    </location>
</feature>
<feature type="compositionally biased region" description="Basic and acidic residues" evidence="1">
    <location>
        <begin position="449"/>
        <end position="462"/>
    </location>
</feature>
<feature type="region of interest" description="Disordered" evidence="1">
    <location>
        <begin position="1080"/>
        <end position="1106"/>
    </location>
</feature>
<feature type="region of interest" description="Disordered" evidence="1">
    <location>
        <begin position="282"/>
        <end position="302"/>
    </location>
</feature>
<dbReference type="AlphaFoldDB" id="A0AAJ6YVL7"/>
<feature type="region of interest" description="Disordered" evidence="1">
    <location>
        <begin position="1"/>
        <end position="101"/>
    </location>
</feature>
<feature type="region of interest" description="Disordered" evidence="1">
    <location>
        <begin position="521"/>
        <end position="632"/>
    </location>
</feature>
<organism evidence="2 3">
    <name type="scientific">Ceratosolen solmsi marchali</name>
    <dbReference type="NCBI Taxonomy" id="326594"/>
    <lineage>
        <taxon>Eukaryota</taxon>
        <taxon>Metazoa</taxon>
        <taxon>Ecdysozoa</taxon>
        <taxon>Arthropoda</taxon>
        <taxon>Hexapoda</taxon>
        <taxon>Insecta</taxon>
        <taxon>Pterygota</taxon>
        <taxon>Neoptera</taxon>
        <taxon>Endopterygota</taxon>
        <taxon>Hymenoptera</taxon>
        <taxon>Apocrita</taxon>
        <taxon>Proctotrupomorpha</taxon>
        <taxon>Chalcidoidea</taxon>
        <taxon>Agaonidae</taxon>
        <taxon>Agaoninae</taxon>
        <taxon>Ceratosolen</taxon>
    </lineage>
</organism>